<sequence>MADVTALPLAEALLACLCAELDDTVAGPVCVCCLAPGPEPADCCTCPGGEGRAWVRVTRIFPTSARFPLPAVDPGRCATDGSYAVELELGVYRCVATIDDDGTPPSCDQRTADAVKLLDDAAAMRRAVSCCFPRTELGRGRAVVVGEWRPIAPEGGCAGGALLVTVESGDCCPPAGGGG</sequence>
<dbReference type="RefSeq" id="WP_210154835.1">
    <property type="nucleotide sequence ID" value="NZ_JAFCNB010000003.1"/>
</dbReference>
<evidence type="ECO:0000313" key="1">
    <source>
        <dbReference type="EMBL" id="MBP2703524.1"/>
    </source>
</evidence>
<comment type="caution">
    <text evidence="1">The sequence shown here is derived from an EMBL/GenBank/DDBJ whole genome shotgun (WGS) entry which is preliminary data.</text>
</comment>
<dbReference type="AlphaFoldDB" id="A0A940WMU6"/>
<reference evidence="1" key="1">
    <citation type="submission" date="2021-02" db="EMBL/GenBank/DDBJ databases">
        <title>Draft genome sequence of Microbispora sp. RL4-1S isolated from rice leaves in Thailand.</title>
        <authorList>
            <person name="Muangham S."/>
            <person name="Duangmal K."/>
        </authorList>
    </citation>
    <scope>NUCLEOTIDE SEQUENCE</scope>
    <source>
        <strain evidence="1">RL4-1S</strain>
    </source>
</reference>
<keyword evidence="2" id="KW-1185">Reference proteome</keyword>
<dbReference type="Proteomes" id="UP000674234">
    <property type="component" value="Unassembled WGS sequence"/>
</dbReference>
<evidence type="ECO:0000313" key="2">
    <source>
        <dbReference type="Proteomes" id="UP000674234"/>
    </source>
</evidence>
<dbReference type="EMBL" id="JAFCNB010000003">
    <property type="protein sequence ID" value="MBP2703524.1"/>
    <property type="molecule type" value="Genomic_DNA"/>
</dbReference>
<protein>
    <submittedName>
        <fullName evidence="1">Uncharacterized protein</fullName>
    </submittedName>
</protein>
<accession>A0A940WMU6</accession>
<gene>
    <name evidence="1" type="ORF">JOL79_06890</name>
</gene>
<name>A0A940WMU6_9ACTN</name>
<organism evidence="1 2">
    <name type="scientific">Microbispora oryzae</name>
    <dbReference type="NCBI Taxonomy" id="2806554"/>
    <lineage>
        <taxon>Bacteria</taxon>
        <taxon>Bacillati</taxon>
        <taxon>Actinomycetota</taxon>
        <taxon>Actinomycetes</taxon>
        <taxon>Streptosporangiales</taxon>
        <taxon>Streptosporangiaceae</taxon>
        <taxon>Microbispora</taxon>
    </lineage>
</organism>
<proteinExistence type="predicted"/>